<evidence type="ECO:0000313" key="1">
    <source>
        <dbReference type="EnsemblMetazoa" id="SCAU009325-PA"/>
    </source>
</evidence>
<dbReference type="InterPro" id="IPR010512">
    <property type="entry name" value="DUF1091"/>
</dbReference>
<sequence>MGRYLANISLMLNHTIVKDADAHLLVYFNPIKRVKAFKFLDFKMNICDVLSQAITVPIVKVLMDEMRRTSNLPFSCPIKGNFLYSVANYRIDASTLPPYVPIVPFNYSLSFYKNDEKVMGIFVAGATVPKN</sequence>
<reference evidence="1" key="1">
    <citation type="submission" date="2020-05" db="UniProtKB">
        <authorList>
            <consortium name="EnsemblMetazoa"/>
        </authorList>
    </citation>
    <scope>IDENTIFICATION</scope>
    <source>
        <strain evidence="1">USDA</strain>
    </source>
</reference>
<dbReference type="OrthoDB" id="8060832at2759"/>
<dbReference type="EnsemblMetazoa" id="SCAU009325-RA">
    <property type="protein sequence ID" value="SCAU009325-PA"/>
    <property type="gene ID" value="SCAU009325"/>
</dbReference>
<dbReference type="AlphaFoldDB" id="A0A1I8PM60"/>
<evidence type="ECO:0000313" key="2">
    <source>
        <dbReference type="Proteomes" id="UP000095300"/>
    </source>
</evidence>
<dbReference type="SMART" id="SM00697">
    <property type="entry name" value="DM8"/>
    <property type="match status" value="1"/>
</dbReference>
<dbReference type="Proteomes" id="UP000095300">
    <property type="component" value="Unassembled WGS sequence"/>
</dbReference>
<protein>
    <submittedName>
        <fullName evidence="1">Uncharacterized protein</fullName>
    </submittedName>
</protein>
<organism evidence="1 2">
    <name type="scientific">Stomoxys calcitrans</name>
    <name type="common">Stable fly</name>
    <name type="synonym">Conops calcitrans</name>
    <dbReference type="NCBI Taxonomy" id="35570"/>
    <lineage>
        <taxon>Eukaryota</taxon>
        <taxon>Metazoa</taxon>
        <taxon>Ecdysozoa</taxon>
        <taxon>Arthropoda</taxon>
        <taxon>Hexapoda</taxon>
        <taxon>Insecta</taxon>
        <taxon>Pterygota</taxon>
        <taxon>Neoptera</taxon>
        <taxon>Endopterygota</taxon>
        <taxon>Diptera</taxon>
        <taxon>Brachycera</taxon>
        <taxon>Muscomorpha</taxon>
        <taxon>Muscoidea</taxon>
        <taxon>Muscidae</taxon>
        <taxon>Stomoxys</taxon>
    </lineage>
</organism>
<accession>A0A1I8PM60</accession>
<proteinExistence type="predicted"/>
<dbReference type="KEGG" id="scac:106088908"/>
<keyword evidence="2" id="KW-1185">Reference proteome</keyword>
<name>A0A1I8PM60_STOCA</name>
<dbReference type="PANTHER" id="PTHR20898">
    <property type="entry name" value="DAEDALUS ON 3-RELATED-RELATED"/>
    <property type="match status" value="1"/>
</dbReference>
<gene>
    <name evidence="1" type="primary">106088908</name>
</gene>
<dbReference type="VEuPathDB" id="VectorBase:SCAU009325"/>
<dbReference type="Pfam" id="PF06477">
    <property type="entry name" value="DUF1091"/>
    <property type="match status" value="1"/>
</dbReference>